<dbReference type="Proteomes" id="UP001225316">
    <property type="component" value="Unassembled WGS sequence"/>
</dbReference>
<keyword evidence="5 7" id="KW-0808">Transferase</keyword>
<gene>
    <name evidence="7 8" type="primary">ribH</name>
    <name evidence="8" type="ORF">QEH52_08290</name>
</gene>
<accession>A0ABU1AW60</accession>
<dbReference type="NCBIfam" id="TIGR00114">
    <property type="entry name" value="lumazine-synth"/>
    <property type="match status" value="1"/>
</dbReference>
<name>A0ABU1AW60_9BACT</name>
<comment type="similarity">
    <text evidence="2 7">Belongs to the DMRL synthase family.</text>
</comment>
<feature type="binding site" evidence="7">
    <location>
        <begin position="81"/>
        <end position="83"/>
    </location>
    <ligand>
        <name>5-amino-6-(D-ribitylamino)uracil</name>
        <dbReference type="ChEBI" id="CHEBI:15934"/>
    </ligand>
</feature>
<dbReference type="GO" id="GO:0000906">
    <property type="term" value="F:6,7-dimethyl-8-ribityllumazine synthase activity"/>
    <property type="evidence" value="ECO:0007669"/>
    <property type="project" value="UniProtKB-EC"/>
</dbReference>
<sequence length="156" mass="16498">MSLDIPSIQEINGSGLRIAVIASRYNEALVDSLVQHACATIEASGAERPVIERVPGAAELPFAASTLAKHSKFDAIICIGVVIAGDTNHHEIIGDSTATALLDISIAQQLPVLNGILVVNNLAQAQARAGEEINRGKEFAQAALEMALFTKKWTTK</sequence>
<comment type="function">
    <text evidence="7">Catalyzes the formation of 6,7-dimethyl-8-ribityllumazine by condensation of 5-amino-6-(D-ribitylamino)uracil with 3,4-dihydroxy-2-butanone 4-phosphate. This is the penultimate step in the biosynthesis of riboflavin.</text>
</comment>
<feature type="binding site" evidence="7">
    <location>
        <position position="25"/>
    </location>
    <ligand>
        <name>5-amino-6-(D-ribitylamino)uracil</name>
        <dbReference type="ChEBI" id="CHEBI:15934"/>
    </ligand>
</feature>
<keyword evidence="9" id="KW-1185">Reference proteome</keyword>
<feature type="binding site" evidence="7">
    <location>
        <begin position="57"/>
        <end position="59"/>
    </location>
    <ligand>
        <name>5-amino-6-(D-ribitylamino)uracil</name>
        <dbReference type="ChEBI" id="CHEBI:15934"/>
    </ligand>
</feature>
<feature type="binding site" evidence="7">
    <location>
        <position position="128"/>
    </location>
    <ligand>
        <name>(2S)-2-hydroxy-3-oxobutyl phosphate</name>
        <dbReference type="ChEBI" id="CHEBI:58830"/>
    </ligand>
</feature>
<dbReference type="EC" id="2.5.1.78" evidence="3 7"/>
<dbReference type="InterPro" id="IPR036467">
    <property type="entry name" value="LS/RS_sf"/>
</dbReference>
<keyword evidence="4 7" id="KW-0686">Riboflavin biosynthesis</keyword>
<evidence type="ECO:0000256" key="2">
    <source>
        <dbReference type="ARBA" id="ARBA00007424"/>
    </source>
</evidence>
<dbReference type="HAMAP" id="MF_00178">
    <property type="entry name" value="Lumazine_synth"/>
    <property type="match status" value="1"/>
</dbReference>
<dbReference type="PANTHER" id="PTHR21058:SF0">
    <property type="entry name" value="6,7-DIMETHYL-8-RIBITYLLUMAZINE SYNTHASE"/>
    <property type="match status" value="1"/>
</dbReference>
<proteinExistence type="inferred from homology"/>
<evidence type="ECO:0000256" key="3">
    <source>
        <dbReference type="ARBA" id="ARBA00012664"/>
    </source>
</evidence>
<feature type="binding site" evidence="7">
    <location>
        <position position="114"/>
    </location>
    <ligand>
        <name>5-amino-6-(D-ribitylamino)uracil</name>
        <dbReference type="ChEBI" id="CHEBI:15934"/>
    </ligand>
</feature>
<dbReference type="Gene3D" id="3.40.50.960">
    <property type="entry name" value="Lumazine/riboflavin synthase"/>
    <property type="match status" value="1"/>
</dbReference>
<evidence type="ECO:0000256" key="6">
    <source>
        <dbReference type="ARBA" id="ARBA00048785"/>
    </source>
</evidence>
<evidence type="ECO:0000256" key="1">
    <source>
        <dbReference type="ARBA" id="ARBA00004917"/>
    </source>
</evidence>
<reference evidence="8 9" key="1">
    <citation type="submission" date="2023-04" db="EMBL/GenBank/DDBJ databases">
        <title>A novel bacteria isolated from coastal sediment.</title>
        <authorList>
            <person name="Liu X.-J."/>
            <person name="Du Z.-J."/>
        </authorList>
    </citation>
    <scope>NUCLEOTIDE SEQUENCE [LARGE SCALE GENOMIC DNA]</scope>
    <source>
        <strain evidence="8 9">SDUM461003</strain>
    </source>
</reference>
<feature type="binding site" evidence="7">
    <location>
        <begin position="86"/>
        <end position="87"/>
    </location>
    <ligand>
        <name>(2S)-2-hydroxy-3-oxobutyl phosphate</name>
        <dbReference type="ChEBI" id="CHEBI:58830"/>
    </ligand>
</feature>
<dbReference type="PANTHER" id="PTHR21058">
    <property type="entry name" value="6,7-DIMETHYL-8-RIBITYLLUMAZINE SYNTHASE DMRL SYNTHASE LUMAZINE SYNTHASE"/>
    <property type="match status" value="1"/>
</dbReference>
<comment type="catalytic activity">
    <reaction evidence="6 7">
        <text>(2S)-2-hydroxy-3-oxobutyl phosphate + 5-amino-6-(D-ribitylamino)uracil = 6,7-dimethyl-8-(1-D-ribityl)lumazine + phosphate + 2 H2O + H(+)</text>
        <dbReference type="Rhea" id="RHEA:26152"/>
        <dbReference type="ChEBI" id="CHEBI:15377"/>
        <dbReference type="ChEBI" id="CHEBI:15378"/>
        <dbReference type="ChEBI" id="CHEBI:15934"/>
        <dbReference type="ChEBI" id="CHEBI:43474"/>
        <dbReference type="ChEBI" id="CHEBI:58201"/>
        <dbReference type="ChEBI" id="CHEBI:58830"/>
        <dbReference type="EC" id="2.5.1.78"/>
    </reaction>
</comment>
<evidence type="ECO:0000256" key="5">
    <source>
        <dbReference type="ARBA" id="ARBA00022679"/>
    </source>
</evidence>
<dbReference type="CDD" id="cd09209">
    <property type="entry name" value="Lumazine_synthase-I"/>
    <property type="match status" value="1"/>
</dbReference>
<protein>
    <recommendedName>
        <fullName evidence="3 7">6,7-dimethyl-8-ribityllumazine synthase</fullName>
        <shortName evidence="7">DMRL synthase</shortName>
        <shortName evidence="7">LS</shortName>
        <shortName evidence="7">Lumazine synthase</shortName>
        <ecNumber evidence="3 7">2.5.1.78</ecNumber>
    </recommendedName>
</protein>
<evidence type="ECO:0000313" key="9">
    <source>
        <dbReference type="Proteomes" id="UP001225316"/>
    </source>
</evidence>
<evidence type="ECO:0000256" key="4">
    <source>
        <dbReference type="ARBA" id="ARBA00022619"/>
    </source>
</evidence>
<dbReference type="RefSeq" id="WP_308949651.1">
    <property type="nucleotide sequence ID" value="NZ_JARXHW010000015.1"/>
</dbReference>
<comment type="caution">
    <text evidence="8">The sequence shown here is derived from an EMBL/GenBank/DDBJ whole genome shotgun (WGS) entry which is preliminary data.</text>
</comment>
<dbReference type="SUPFAM" id="SSF52121">
    <property type="entry name" value="Lumazine synthase"/>
    <property type="match status" value="1"/>
</dbReference>
<dbReference type="Pfam" id="PF00885">
    <property type="entry name" value="DMRL_synthase"/>
    <property type="match status" value="1"/>
</dbReference>
<feature type="active site" description="Proton donor" evidence="7">
    <location>
        <position position="89"/>
    </location>
</feature>
<dbReference type="EMBL" id="JARXHW010000015">
    <property type="protein sequence ID" value="MDQ8207504.1"/>
    <property type="molecule type" value="Genomic_DNA"/>
</dbReference>
<evidence type="ECO:0000313" key="8">
    <source>
        <dbReference type="EMBL" id="MDQ8207504.1"/>
    </source>
</evidence>
<organism evidence="8 9">
    <name type="scientific">Thalassobacterium maritimum</name>
    <dbReference type="NCBI Taxonomy" id="3041265"/>
    <lineage>
        <taxon>Bacteria</taxon>
        <taxon>Pseudomonadati</taxon>
        <taxon>Verrucomicrobiota</taxon>
        <taxon>Opitutia</taxon>
        <taxon>Puniceicoccales</taxon>
        <taxon>Coraliomargaritaceae</taxon>
        <taxon>Thalassobacterium</taxon>
    </lineage>
</organism>
<evidence type="ECO:0000256" key="7">
    <source>
        <dbReference type="HAMAP-Rule" id="MF_00178"/>
    </source>
</evidence>
<dbReference type="InterPro" id="IPR034964">
    <property type="entry name" value="LS"/>
</dbReference>
<comment type="pathway">
    <text evidence="1 7">Cofactor biosynthesis; riboflavin biosynthesis; riboflavin from 2-hydroxy-3-oxobutyl phosphate and 5-amino-6-(D-ribitylamino)uracil: step 1/2.</text>
</comment>
<dbReference type="InterPro" id="IPR002180">
    <property type="entry name" value="LS/RS"/>
</dbReference>